<reference evidence="10" key="1">
    <citation type="submission" date="2020-12" db="EMBL/GenBank/DDBJ databases">
        <title>Metabolic potential, ecology and presence of endohyphal bacteria is reflected in genomic diversity of Mucoromycotina.</title>
        <authorList>
            <person name="Muszewska A."/>
            <person name="Okrasinska A."/>
            <person name="Steczkiewicz K."/>
            <person name="Drgas O."/>
            <person name="Orlowska M."/>
            <person name="Perlinska-Lenart U."/>
            <person name="Aleksandrzak-Piekarczyk T."/>
            <person name="Szatraj K."/>
            <person name="Zielenkiewicz U."/>
            <person name="Pilsyk S."/>
            <person name="Malc E."/>
            <person name="Mieczkowski P."/>
            <person name="Kruszewska J.S."/>
            <person name="Biernat P."/>
            <person name="Pawlowska J."/>
        </authorList>
    </citation>
    <scope>NUCLEOTIDE SEQUENCE</scope>
    <source>
        <strain evidence="10">WA0000067209</strain>
    </source>
</reference>
<comment type="caution">
    <text evidence="10">The sequence shown here is derived from an EMBL/GenBank/DDBJ whole genome shotgun (WGS) entry which is preliminary data.</text>
</comment>
<gene>
    <name evidence="10" type="ORF">INT43_002096</name>
</gene>
<dbReference type="InterPro" id="IPR033871">
    <property type="entry name" value="LSm5"/>
</dbReference>
<accession>A0A8H7PSF5</accession>
<evidence type="ECO:0000256" key="3">
    <source>
        <dbReference type="ARBA" id="ARBA00022664"/>
    </source>
</evidence>
<dbReference type="PANTHER" id="PTHR20971:SF0">
    <property type="entry name" value="U6 SNRNA-ASSOCIATED SM-LIKE PROTEIN LSM5"/>
    <property type="match status" value="1"/>
</dbReference>
<dbReference type="InterPro" id="IPR001163">
    <property type="entry name" value="Sm_dom_euk/arc"/>
</dbReference>
<dbReference type="Pfam" id="PF01423">
    <property type="entry name" value="LSM"/>
    <property type="match status" value="1"/>
</dbReference>
<evidence type="ECO:0000259" key="9">
    <source>
        <dbReference type="Pfam" id="PF01423"/>
    </source>
</evidence>
<dbReference type="SUPFAM" id="SSF50182">
    <property type="entry name" value="Sm-like ribonucleoproteins"/>
    <property type="match status" value="1"/>
</dbReference>
<evidence type="ECO:0000256" key="8">
    <source>
        <dbReference type="ARBA" id="ARBA00023274"/>
    </source>
</evidence>
<dbReference type="GO" id="GO:0000398">
    <property type="term" value="P:mRNA splicing, via spliceosome"/>
    <property type="evidence" value="ECO:0007669"/>
    <property type="project" value="TreeGrafter"/>
</dbReference>
<dbReference type="GO" id="GO:0003723">
    <property type="term" value="F:RNA binding"/>
    <property type="evidence" value="ECO:0007669"/>
    <property type="project" value="UniProtKB-KW"/>
</dbReference>
<protein>
    <recommendedName>
        <fullName evidence="9">Sm domain-containing protein</fullName>
    </recommendedName>
</protein>
<name>A0A8H7PSF5_MORIS</name>
<feature type="non-terminal residue" evidence="10">
    <location>
        <position position="1"/>
    </location>
</feature>
<evidence type="ECO:0000256" key="7">
    <source>
        <dbReference type="ARBA" id="ARBA00023242"/>
    </source>
</evidence>
<keyword evidence="7" id="KW-0539">Nucleus</keyword>
<dbReference type="GO" id="GO:0046540">
    <property type="term" value="C:U4/U6 x U5 tri-snRNP complex"/>
    <property type="evidence" value="ECO:0007669"/>
    <property type="project" value="TreeGrafter"/>
</dbReference>
<evidence type="ECO:0000256" key="6">
    <source>
        <dbReference type="ARBA" id="ARBA00023187"/>
    </source>
</evidence>
<keyword evidence="4" id="KW-0747">Spliceosome</keyword>
<dbReference type="GO" id="GO:0005681">
    <property type="term" value="C:spliceosomal complex"/>
    <property type="evidence" value="ECO:0007669"/>
    <property type="project" value="UniProtKB-KW"/>
</dbReference>
<evidence type="ECO:0000256" key="5">
    <source>
        <dbReference type="ARBA" id="ARBA00022884"/>
    </source>
</evidence>
<sequence length="42" mass="4971">MVLEDVTEYQNTPEGYKTNKLEQILLNGNNICMVRYRCSEFI</sequence>
<keyword evidence="6" id="KW-0508">mRNA splicing</keyword>
<comment type="subcellular location">
    <subcellularLocation>
        <location evidence="1">Nucleus</location>
    </subcellularLocation>
</comment>
<dbReference type="InterPro" id="IPR010920">
    <property type="entry name" value="LSM_dom_sf"/>
</dbReference>
<evidence type="ECO:0000313" key="10">
    <source>
        <dbReference type="EMBL" id="KAG2179246.1"/>
    </source>
</evidence>
<keyword evidence="3" id="KW-0507">mRNA processing</keyword>
<keyword evidence="5" id="KW-0694">RNA-binding</keyword>
<dbReference type="OrthoDB" id="429711at2759"/>
<keyword evidence="11" id="KW-1185">Reference proteome</keyword>
<evidence type="ECO:0000256" key="1">
    <source>
        <dbReference type="ARBA" id="ARBA00004123"/>
    </source>
</evidence>
<dbReference type="AlphaFoldDB" id="A0A8H7PSF5"/>
<dbReference type="Proteomes" id="UP000654370">
    <property type="component" value="Unassembled WGS sequence"/>
</dbReference>
<evidence type="ECO:0000256" key="4">
    <source>
        <dbReference type="ARBA" id="ARBA00022728"/>
    </source>
</evidence>
<dbReference type="GO" id="GO:0005688">
    <property type="term" value="C:U6 snRNP"/>
    <property type="evidence" value="ECO:0007669"/>
    <property type="project" value="TreeGrafter"/>
</dbReference>
<comment type="similarity">
    <text evidence="2">Belongs to the snRNP Sm proteins family.</text>
</comment>
<dbReference type="PANTHER" id="PTHR20971">
    <property type="entry name" value="U6 SNRNA-ASSOCIATED PROTEIN"/>
    <property type="match status" value="1"/>
</dbReference>
<proteinExistence type="inferred from homology"/>
<keyword evidence="8" id="KW-0687">Ribonucleoprotein</keyword>
<dbReference type="EMBL" id="JAEPQZ010000007">
    <property type="protein sequence ID" value="KAG2179246.1"/>
    <property type="molecule type" value="Genomic_DNA"/>
</dbReference>
<feature type="domain" description="Sm" evidence="9">
    <location>
        <begin position="1"/>
        <end position="34"/>
    </location>
</feature>
<evidence type="ECO:0000256" key="2">
    <source>
        <dbReference type="ARBA" id="ARBA00006850"/>
    </source>
</evidence>
<dbReference type="GO" id="GO:1990726">
    <property type="term" value="C:Lsm1-7-Pat1 complex"/>
    <property type="evidence" value="ECO:0007669"/>
    <property type="project" value="TreeGrafter"/>
</dbReference>
<dbReference type="Gene3D" id="2.30.30.100">
    <property type="match status" value="1"/>
</dbReference>
<organism evidence="10 11">
    <name type="scientific">Mortierella isabellina</name>
    <name type="common">Filamentous fungus</name>
    <name type="synonym">Umbelopsis isabellina</name>
    <dbReference type="NCBI Taxonomy" id="91625"/>
    <lineage>
        <taxon>Eukaryota</taxon>
        <taxon>Fungi</taxon>
        <taxon>Fungi incertae sedis</taxon>
        <taxon>Mucoromycota</taxon>
        <taxon>Mucoromycotina</taxon>
        <taxon>Umbelopsidomycetes</taxon>
        <taxon>Umbelopsidales</taxon>
        <taxon>Umbelopsidaceae</taxon>
        <taxon>Umbelopsis</taxon>
    </lineage>
</organism>
<evidence type="ECO:0000313" key="11">
    <source>
        <dbReference type="Proteomes" id="UP000654370"/>
    </source>
</evidence>